<keyword evidence="3" id="KW-0336">GPI-anchor</keyword>
<sequence>MAIATATMTLIFAAALVCIPLGAEAANALKAAAWKDMCTTAEQLTKVPALAKNKLDQAQAVMADYRDAAMRLAAVATNREDSGDTIVLAYLGSKLLEEAEETATNLKTLSTLSIKAAATASSVYGGISGFLNLLSAAHTGTTGGCLNAAA</sequence>
<comment type="caution">
    <text evidence="9">The sequence shown here is derived from an EMBL/GenBank/DDBJ whole genome shotgun (WGS) entry which is preliminary data.</text>
</comment>
<dbReference type="EMBL" id="QSBY01000018">
    <property type="protein sequence ID" value="RHW66863.1"/>
    <property type="molecule type" value="Genomic_DNA"/>
</dbReference>
<feature type="chain" id="PRO_5018155639" evidence="7">
    <location>
        <begin position="26"/>
        <end position="150"/>
    </location>
</feature>
<feature type="domain" description="Trypanosome variant surface glycoprotein A-type N-terminal" evidence="8">
    <location>
        <begin position="12"/>
        <end position="149"/>
    </location>
</feature>
<dbReference type="GO" id="GO:0005886">
    <property type="term" value="C:plasma membrane"/>
    <property type="evidence" value="ECO:0007669"/>
    <property type="project" value="UniProtKB-SubCell"/>
</dbReference>
<keyword evidence="6" id="KW-0449">Lipoprotein</keyword>
<evidence type="ECO:0000256" key="5">
    <source>
        <dbReference type="ARBA" id="ARBA00023180"/>
    </source>
</evidence>
<evidence type="ECO:0000256" key="1">
    <source>
        <dbReference type="ARBA" id="ARBA00004609"/>
    </source>
</evidence>
<keyword evidence="7" id="KW-0732">Signal</keyword>
<name>A0A3L6KQ73_9TRYP</name>
<organism evidence="9 10">
    <name type="scientific">Trypanosoma brucei equiperdum</name>
    <dbReference type="NCBI Taxonomy" id="630700"/>
    <lineage>
        <taxon>Eukaryota</taxon>
        <taxon>Discoba</taxon>
        <taxon>Euglenozoa</taxon>
        <taxon>Kinetoplastea</taxon>
        <taxon>Metakinetoplastina</taxon>
        <taxon>Trypanosomatida</taxon>
        <taxon>Trypanosomatidae</taxon>
        <taxon>Trypanosoma</taxon>
    </lineage>
</organism>
<keyword evidence="5" id="KW-0325">Glycoprotein</keyword>
<comment type="subcellular location">
    <subcellularLocation>
        <location evidence="1">Cell membrane</location>
        <topology evidence="1">Lipid-anchor</topology>
        <topology evidence="1">GPI-anchor</topology>
    </subcellularLocation>
</comment>
<reference evidence="9 10" key="1">
    <citation type="submission" date="2018-09" db="EMBL/GenBank/DDBJ databases">
        <title>whole genome sequence of T. equiperdum IVM-t1 strain.</title>
        <authorList>
            <person name="Suganuma K."/>
        </authorList>
    </citation>
    <scope>NUCLEOTIDE SEQUENCE [LARGE SCALE GENOMIC DNA]</scope>
    <source>
        <strain evidence="9 10">IVM-t1</strain>
    </source>
</reference>
<evidence type="ECO:0000313" key="9">
    <source>
        <dbReference type="EMBL" id="RHW66863.1"/>
    </source>
</evidence>
<dbReference type="GO" id="GO:0098552">
    <property type="term" value="C:side of membrane"/>
    <property type="evidence" value="ECO:0007669"/>
    <property type="project" value="UniProtKB-KW"/>
</dbReference>
<evidence type="ECO:0000256" key="7">
    <source>
        <dbReference type="SAM" id="SignalP"/>
    </source>
</evidence>
<evidence type="ECO:0000256" key="6">
    <source>
        <dbReference type="ARBA" id="ARBA00023288"/>
    </source>
</evidence>
<dbReference type="Gene3D" id="3.90.150.10">
    <property type="entry name" value="Variant Surface Glycoprotein, subunit A domain 1"/>
    <property type="match status" value="1"/>
</dbReference>
<dbReference type="Proteomes" id="UP000266743">
    <property type="component" value="Unassembled WGS sequence"/>
</dbReference>
<accession>A0A3L6KQ73</accession>
<evidence type="ECO:0000256" key="2">
    <source>
        <dbReference type="ARBA" id="ARBA00022475"/>
    </source>
</evidence>
<proteinExistence type="predicted"/>
<dbReference type="AlphaFoldDB" id="A0A3L6KQ73"/>
<feature type="signal peptide" evidence="7">
    <location>
        <begin position="1"/>
        <end position="25"/>
    </location>
</feature>
<dbReference type="GO" id="GO:0042783">
    <property type="term" value="P:symbiont-mediated evasion of host immune response"/>
    <property type="evidence" value="ECO:0007669"/>
    <property type="project" value="InterPro"/>
</dbReference>
<evidence type="ECO:0000256" key="4">
    <source>
        <dbReference type="ARBA" id="ARBA00023136"/>
    </source>
</evidence>
<protein>
    <submittedName>
        <fullName evidence="9">Trypanosome variant surface glycoprotein (A-type)</fullName>
    </submittedName>
</protein>
<evidence type="ECO:0000256" key="3">
    <source>
        <dbReference type="ARBA" id="ARBA00022622"/>
    </source>
</evidence>
<dbReference type="InterPro" id="IPR001812">
    <property type="entry name" value="Trypano_VSG_A_N_dom"/>
</dbReference>
<dbReference type="SUPFAM" id="SSF58087">
    <property type="entry name" value="Variant surface glycoprotein (N-terminal domain)"/>
    <property type="match status" value="1"/>
</dbReference>
<keyword evidence="2" id="KW-1003">Cell membrane</keyword>
<dbReference type="Pfam" id="PF00913">
    <property type="entry name" value="Trypan_glycop"/>
    <property type="match status" value="1"/>
</dbReference>
<evidence type="ECO:0000313" key="10">
    <source>
        <dbReference type="Proteomes" id="UP000266743"/>
    </source>
</evidence>
<gene>
    <name evidence="9" type="ORF">DPX39_000073300</name>
</gene>
<keyword evidence="4" id="KW-0472">Membrane</keyword>
<evidence type="ECO:0000259" key="8">
    <source>
        <dbReference type="Pfam" id="PF00913"/>
    </source>
</evidence>